<dbReference type="Proteomes" id="UP000000310">
    <property type="component" value="Chromosome"/>
</dbReference>
<dbReference type="EMBL" id="CP002545">
    <property type="protein sequence ID" value="ADY52863.1"/>
    <property type="molecule type" value="Genomic_DNA"/>
</dbReference>
<dbReference type="InterPro" id="IPR050683">
    <property type="entry name" value="Bact_Polysacc_Export_ATP-bd"/>
</dbReference>
<dbReference type="OrthoDB" id="9785229at2"/>
<dbReference type="GO" id="GO:0016887">
    <property type="term" value="F:ATP hydrolysis activity"/>
    <property type="evidence" value="ECO:0007669"/>
    <property type="project" value="InterPro"/>
</dbReference>
<dbReference type="InterPro" id="IPR015860">
    <property type="entry name" value="ABC_transpr_TagH-like"/>
</dbReference>
<keyword evidence="7" id="KW-1185">Reference proteome</keyword>
<dbReference type="AlphaFoldDB" id="F0SD77"/>
<dbReference type="GO" id="GO:0140359">
    <property type="term" value="F:ABC-type transporter activity"/>
    <property type="evidence" value="ECO:0007669"/>
    <property type="project" value="InterPro"/>
</dbReference>
<proteinExistence type="inferred from homology"/>
<sequence length="404" mass="45118">MSNIAIKAENLSKAYQLGQIGTGTISRDLERWYARVRGKEDPFLKIGETNDRTSKGSSDIVWSLKDINFEIEQGDAVGIIGRNGAGKSTLLKVLSRVTSPTTGRITGKGRIASLLEVGTGFHPELTGRENIYLNGTILGMRKKEITRKFDEIVDFAGVERYIDTPVKRYSSGMYVRLAFAVAAHLESEILIVDEVLAVGDAEFQKKCLGKMGEVSKGEGRTVLFVSHNMGSVKQLCEKAILLEYGNIKGYENSTKIVEKYLSDRNTSTNKKQYDDFLTYIEINQHSSHIRIDAEYKSKIKLDIPHLGFIIKNSEGTPIFASNPTLANLSINQSNPYHGKIHVDITEPKLIDGVYNLSIWFGDSKQNFIEDIDALSFEIIGMTENKQYNQSLTGNISPNTNWIFK</sequence>
<accession>F0SD77</accession>
<reference evidence="7" key="2">
    <citation type="submission" date="2011-02" db="EMBL/GenBank/DDBJ databases">
        <title>The complete genome of Pedobacter saltans DSM 12145.</title>
        <authorList>
            <consortium name="US DOE Joint Genome Institute (JGI-PGF)"/>
            <person name="Lucas S."/>
            <person name="Copeland A."/>
            <person name="Lapidus A."/>
            <person name="Bruce D."/>
            <person name="Goodwin L."/>
            <person name="Pitluck S."/>
            <person name="Kyrpides N."/>
            <person name="Mavromatis K."/>
            <person name="Pagani I."/>
            <person name="Ivanova N."/>
            <person name="Ovchinnikova G."/>
            <person name="Lu M."/>
            <person name="Detter J.C."/>
            <person name="Han C."/>
            <person name="Land M."/>
            <person name="Hauser L."/>
            <person name="Markowitz V."/>
            <person name="Cheng J.-F."/>
            <person name="Hugenholtz P."/>
            <person name="Woyke T."/>
            <person name="Wu D."/>
            <person name="Tindall B."/>
            <person name="Pomrenke H.G."/>
            <person name="Brambilla E."/>
            <person name="Klenk H.-P."/>
            <person name="Eisen J.A."/>
        </authorList>
    </citation>
    <scope>NUCLEOTIDE SEQUENCE [LARGE SCALE GENOMIC DNA]</scope>
    <source>
        <strain evidence="7">ATCC 51119 / DSM 12145 / JCM 21818 / LMG 10337 / NBRC 100064 / NCIMB 13643</strain>
    </source>
</reference>
<dbReference type="Pfam" id="PF14524">
    <property type="entry name" value="Wzt_C"/>
    <property type="match status" value="1"/>
</dbReference>
<keyword evidence="2" id="KW-0813">Transport</keyword>
<gene>
    <name evidence="6" type="ordered locus">Pedsa_2315</name>
</gene>
<reference evidence="6 7" key="1">
    <citation type="journal article" date="2011" name="Stand. Genomic Sci.">
        <title>Complete genome sequence of the gliding, heparinolytic Pedobacter saltans type strain (113).</title>
        <authorList>
            <person name="Liolios K."/>
            <person name="Sikorski J."/>
            <person name="Lu M."/>
            <person name="Nolan M."/>
            <person name="Lapidus A."/>
            <person name="Lucas S."/>
            <person name="Hammon N."/>
            <person name="Deshpande S."/>
            <person name="Cheng J.F."/>
            <person name="Tapia R."/>
            <person name="Han C."/>
            <person name="Goodwin L."/>
            <person name="Pitluck S."/>
            <person name="Huntemann M."/>
            <person name="Ivanova N."/>
            <person name="Pagani I."/>
            <person name="Mavromatis K."/>
            <person name="Ovchinikova G."/>
            <person name="Pati A."/>
            <person name="Chen A."/>
            <person name="Palaniappan K."/>
            <person name="Land M."/>
            <person name="Hauser L."/>
            <person name="Brambilla E.M."/>
            <person name="Kotsyurbenko O."/>
            <person name="Rohde M."/>
            <person name="Tindall B.J."/>
            <person name="Abt B."/>
            <person name="Goker M."/>
            <person name="Detter J.C."/>
            <person name="Woyke T."/>
            <person name="Bristow J."/>
            <person name="Eisen J.A."/>
            <person name="Markowitz V."/>
            <person name="Hugenholtz P."/>
            <person name="Klenk H.P."/>
            <person name="Kyrpides N.C."/>
        </authorList>
    </citation>
    <scope>NUCLEOTIDE SEQUENCE [LARGE SCALE GENOMIC DNA]</scope>
    <source>
        <strain evidence="7">ATCC 51119 / DSM 12145 / JCM 21818 / LMG 10337 / NBRC 100064 / NCIMB 13643</strain>
    </source>
</reference>
<comment type="similarity">
    <text evidence="1">Belongs to the ABC transporter superfamily.</text>
</comment>
<dbReference type="InterPro" id="IPR027417">
    <property type="entry name" value="P-loop_NTPase"/>
</dbReference>
<dbReference type="Gene3D" id="3.40.50.300">
    <property type="entry name" value="P-loop containing nucleotide triphosphate hydrolases"/>
    <property type="match status" value="1"/>
</dbReference>
<organism evidence="6 7">
    <name type="scientific">Pseudopedobacter saltans (strain ATCC 51119 / DSM 12145 / JCM 21818 / CCUG 39354 / LMG 10337 / NBRC 100064 / NCIMB 13643)</name>
    <name type="common">Pedobacter saltans</name>
    <dbReference type="NCBI Taxonomy" id="762903"/>
    <lineage>
        <taxon>Bacteria</taxon>
        <taxon>Pseudomonadati</taxon>
        <taxon>Bacteroidota</taxon>
        <taxon>Sphingobacteriia</taxon>
        <taxon>Sphingobacteriales</taxon>
        <taxon>Sphingobacteriaceae</taxon>
        <taxon>Pseudopedobacter</taxon>
    </lineage>
</organism>
<dbReference type="Pfam" id="PF00005">
    <property type="entry name" value="ABC_tran"/>
    <property type="match status" value="1"/>
</dbReference>
<dbReference type="HOGENOM" id="CLU_000604_101_4_10"/>
<evidence type="ECO:0000256" key="3">
    <source>
        <dbReference type="ARBA" id="ARBA00022741"/>
    </source>
</evidence>
<evidence type="ECO:0000313" key="6">
    <source>
        <dbReference type="EMBL" id="ADY52863.1"/>
    </source>
</evidence>
<dbReference type="CDD" id="cd03220">
    <property type="entry name" value="ABC_KpsT_Wzt"/>
    <property type="match status" value="1"/>
</dbReference>
<evidence type="ECO:0000256" key="1">
    <source>
        <dbReference type="ARBA" id="ARBA00005417"/>
    </source>
</evidence>
<dbReference type="PANTHER" id="PTHR46743">
    <property type="entry name" value="TEICHOIC ACIDS EXPORT ATP-BINDING PROTEIN TAGH"/>
    <property type="match status" value="1"/>
</dbReference>
<dbReference type="PROSITE" id="PS50893">
    <property type="entry name" value="ABC_TRANSPORTER_2"/>
    <property type="match status" value="1"/>
</dbReference>
<keyword evidence="3" id="KW-0547">Nucleotide-binding</keyword>
<dbReference type="Gene3D" id="2.70.50.60">
    <property type="entry name" value="abc- transporter (atp binding component) like domain"/>
    <property type="match status" value="1"/>
</dbReference>
<dbReference type="CDD" id="cd10147">
    <property type="entry name" value="Wzt_C-like"/>
    <property type="match status" value="1"/>
</dbReference>
<feature type="domain" description="ABC transporter" evidence="5">
    <location>
        <begin position="44"/>
        <end position="269"/>
    </location>
</feature>
<dbReference type="eggNOG" id="COG1134">
    <property type="taxonomic scope" value="Bacteria"/>
</dbReference>
<evidence type="ECO:0000256" key="2">
    <source>
        <dbReference type="ARBA" id="ARBA00022448"/>
    </source>
</evidence>
<dbReference type="SUPFAM" id="SSF52540">
    <property type="entry name" value="P-loop containing nucleoside triphosphate hydrolases"/>
    <property type="match status" value="1"/>
</dbReference>
<dbReference type="GO" id="GO:0016020">
    <property type="term" value="C:membrane"/>
    <property type="evidence" value="ECO:0007669"/>
    <property type="project" value="InterPro"/>
</dbReference>
<evidence type="ECO:0000256" key="4">
    <source>
        <dbReference type="ARBA" id="ARBA00022840"/>
    </source>
</evidence>
<dbReference type="InterPro" id="IPR003593">
    <property type="entry name" value="AAA+_ATPase"/>
</dbReference>
<evidence type="ECO:0000259" key="5">
    <source>
        <dbReference type="PROSITE" id="PS50893"/>
    </source>
</evidence>
<dbReference type="RefSeq" id="WP_013633349.1">
    <property type="nucleotide sequence ID" value="NC_015177.1"/>
</dbReference>
<dbReference type="STRING" id="762903.Pedsa_2315"/>
<dbReference type="InterPro" id="IPR003439">
    <property type="entry name" value="ABC_transporter-like_ATP-bd"/>
</dbReference>
<dbReference type="GO" id="GO:0005524">
    <property type="term" value="F:ATP binding"/>
    <property type="evidence" value="ECO:0007669"/>
    <property type="project" value="UniProtKB-KW"/>
</dbReference>
<dbReference type="KEGG" id="psn:Pedsa_2315"/>
<dbReference type="SMART" id="SM00382">
    <property type="entry name" value="AAA"/>
    <property type="match status" value="1"/>
</dbReference>
<evidence type="ECO:0000313" key="7">
    <source>
        <dbReference type="Proteomes" id="UP000000310"/>
    </source>
</evidence>
<dbReference type="PANTHER" id="PTHR46743:SF2">
    <property type="entry name" value="TEICHOIC ACIDS EXPORT ATP-BINDING PROTEIN TAGH"/>
    <property type="match status" value="1"/>
</dbReference>
<keyword evidence="4" id="KW-0067">ATP-binding</keyword>
<dbReference type="InterPro" id="IPR029439">
    <property type="entry name" value="Wzt_C"/>
</dbReference>
<protein>
    <submittedName>
        <fullName evidence="6">ABC transporter related protein</fullName>
    </submittedName>
</protein>
<name>F0SD77_PSESL</name>